<evidence type="ECO:0000259" key="1">
    <source>
        <dbReference type="Pfam" id="PF05347"/>
    </source>
</evidence>
<keyword evidence="3" id="KW-1185">Reference proteome</keyword>
<evidence type="ECO:0000313" key="3">
    <source>
        <dbReference type="Proteomes" id="UP000195570"/>
    </source>
</evidence>
<feature type="domain" description="Complex 1 LYR protein" evidence="1">
    <location>
        <begin position="33"/>
        <end position="85"/>
    </location>
</feature>
<dbReference type="GeneID" id="92376407"/>
<proteinExistence type="predicted"/>
<dbReference type="VEuPathDB" id="TriTrypDB:TEOVI_000246700"/>
<dbReference type="Pfam" id="PF05347">
    <property type="entry name" value="Complex1_LYR"/>
    <property type="match status" value="1"/>
</dbReference>
<sequence>MFSCCLRSLARGREPQVLGTAVPSFYNFPYRAQDVLHLYRDLLKLIYQHPPQERADLLFRLRNEFHSRRHLSAPKLISAAIRRGEGILNVQRGLMESRSVRARAVASRERGAQSVDGLWDQLQIVSGHMLPGLRNFSASRGLSRGSYVRQATTQAVYSRCK</sequence>
<accession>A0A1G4IFK2</accession>
<organism evidence="2 3">
    <name type="scientific">Trypanosoma equiperdum</name>
    <dbReference type="NCBI Taxonomy" id="5694"/>
    <lineage>
        <taxon>Eukaryota</taxon>
        <taxon>Discoba</taxon>
        <taxon>Euglenozoa</taxon>
        <taxon>Kinetoplastea</taxon>
        <taxon>Metakinetoplastina</taxon>
        <taxon>Trypanosomatida</taxon>
        <taxon>Trypanosomatidae</taxon>
        <taxon>Trypanosoma</taxon>
    </lineage>
</organism>
<name>A0A1G4IFK2_TRYEQ</name>
<dbReference type="CDD" id="cd20251">
    <property type="entry name" value="Complex1_LYR_SF"/>
    <property type="match status" value="1"/>
</dbReference>
<dbReference type="RefSeq" id="XP_067081645.1">
    <property type="nucleotide sequence ID" value="XM_067225544.1"/>
</dbReference>
<reference evidence="2" key="1">
    <citation type="submission" date="2016-09" db="EMBL/GenBank/DDBJ databases">
        <authorList>
            <person name="Hebert L."/>
            <person name="Moumen B."/>
        </authorList>
    </citation>
    <scope>NUCLEOTIDE SEQUENCE [LARGE SCALE GENOMIC DNA]</scope>
    <source>
        <strain evidence="2">OVI</strain>
    </source>
</reference>
<dbReference type="AlphaFoldDB" id="A0A1G4IFK2"/>
<evidence type="ECO:0000313" key="2">
    <source>
        <dbReference type="EMBL" id="SCU70892.1"/>
    </source>
</evidence>
<dbReference type="InterPro" id="IPR008011">
    <property type="entry name" value="Complex1_LYR_dom"/>
</dbReference>
<gene>
    <name evidence="2" type="ORF">TEOVI_000246700</name>
</gene>
<comment type="caution">
    <text evidence="2">The sequence shown here is derived from an EMBL/GenBank/DDBJ whole genome shotgun (WGS) entry which is preliminary data.</text>
</comment>
<protein>
    <submittedName>
        <fullName evidence="2">Complex 1 protein (LYR family), putative</fullName>
    </submittedName>
</protein>
<dbReference type="EMBL" id="CZPT02001529">
    <property type="protein sequence ID" value="SCU70892.1"/>
    <property type="molecule type" value="Genomic_DNA"/>
</dbReference>
<dbReference type="Proteomes" id="UP000195570">
    <property type="component" value="Unassembled WGS sequence"/>
</dbReference>